<evidence type="ECO:0000313" key="2">
    <source>
        <dbReference type="Proteomes" id="UP000789572"/>
    </source>
</evidence>
<proteinExistence type="predicted"/>
<comment type="caution">
    <text evidence="1">The sequence shown here is derived from an EMBL/GenBank/DDBJ whole genome shotgun (WGS) entry which is preliminary data.</text>
</comment>
<sequence length="121" mass="13920">MAWNTSHPPHTDRYCDFEECTNSREVGCILSCGHAYHYEWFLLQLESQCRYCAAYLMSGIEKNCRIFQQTVSSFNEMLIGENTDELAVEADDSNTGDEDFSLDDDNRDLLFVRALNTLTNV</sequence>
<dbReference type="Proteomes" id="UP000789572">
    <property type="component" value="Unassembled WGS sequence"/>
</dbReference>
<keyword evidence="2" id="KW-1185">Reference proteome</keyword>
<gene>
    <name evidence="1" type="ORF">POCULU_LOCUS1281</name>
</gene>
<accession>A0A9N8W8G1</accession>
<dbReference type="OrthoDB" id="10375920at2759"/>
<name>A0A9N8W8G1_9GLOM</name>
<organism evidence="1 2">
    <name type="scientific">Paraglomus occultum</name>
    <dbReference type="NCBI Taxonomy" id="144539"/>
    <lineage>
        <taxon>Eukaryota</taxon>
        <taxon>Fungi</taxon>
        <taxon>Fungi incertae sedis</taxon>
        <taxon>Mucoromycota</taxon>
        <taxon>Glomeromycotina</taxon>
        <taxon>Glomeromycetes</taxon>
        <taxon>Paraglomerales</taxon>
        <taxon>Paraglomeraceae</taxon>
        <taxon>Paraglomus</taxon>
    </lineage>
</organism>
<evidence type="ECO:0000313" key="1">
    <source>
        <dbReference type="EMBL" id="CAG8475822.1"/>
    </source>
</evidence>
<dbReference type="AlphaFoldDB" id="A0A9N8W8G1"/>
<protein>
    <submittedName>
        <fullName evidence="1">4582_t:CDS:1</fullName>
    </submittedName>
</protein>
<reference evidence="1" key="1">
    <citation type="submission" date="2021-06" db="EMBL/GenBank/DDBJ databases">
        <authorList>
            <person name="Kallberg Y."/>
            <person name="Tangrot J."/>
            <person name="Rosling A."/>
        </authorList>
    </citation>
    <scope>NUCLEOTIDE SEQUENCE</scope>
    <source>
        <strain evidence="1">IA702</strain>
    </source>
</reference>
<dbReference type="EMBL" id="CAJVPJ010000092">
    <property type="protein sequence ID" value="CAG8475822.1"/>
    <property type="molecule type" value="Genomic_DNA"/>
</dbReference>